<evidence type="ECO:0000256" key="7">
    <source>
        <dbReference type="RuleBase" id="RU362072"/>
    </source>
</evidence>
<dbReference type="KEGG" id="mflg:ABS361_12440"/>
<feature type="transmembrane region" description="Helical" evidence="7">
    <location>
        <begin position="70"/>
        <end position="87"/>
    </location>
</feature>
<dbReference type="InterPro" id="IPR006304">
    <property type="entry name" value="T3SS_SpaR/YscT"/>
</dbReference>
<dbReference type="AlphaFoldDB" id="A0AAU7X458"/>
<keyword evidence="3 7" id="KW-1003">Cell membrane</keyword>
<keyword evidence="4 7" id="KW-0812">Transmembrane</keyword>
<dbReference type="PRINTS" id="PR00953">
    <property type="entry name" value="TYPE3IMRPROT"/>
</dbReference>
<dbReference type="EMBL" id="CP158568">
    <property type="protein sequence ID" value="XBY42919.1"/>
    <property type="molecule type" value="Genomic_DNA"/>
</dbReference>
<evidence type="ECO:0000256" key="3">
    <source>
        <dbReference type="ARBA" id="ARBA00022475"/>
    </source>
</evidence>
<feature type="transmembrane region" description="Helical" evidence="7">
    <location>
        <begin position="205"/>
        <end position="227"/>
    </location>
</feature>
<evidence type="ECO:0000256" key="2">
    <source>
        <dbReference type="ARBA" id="ARBA00009772"/>
    </source>
</evidence>
<dbReference type="RefSeq" id="WP_407048022.1">
    <property type="nucleotide sequence ID" value="NZ_CP158568.1"/>
</dbReference>
<protein>
    <submittedName>
        <fullName evidence="8">Type III secretion system export apparatus subunit SctT</fullName>
    </submittedName>
</protein>
<comment type="similarity">
    <text evidence="2 7">Belongs to the FliR/MopE/SpaR family.</text>
</comment>
<dbReference type="NCBIfam" id="TIGR01401">
    <property type="entry name" value="fliR_like_III"/>
    <property type="match status" value="1"/>
</dbReference>
<comment type="subcellular location">
    <subcellularLocation>
        <location evidence="1 7">Cell membrane</location>
        <topology evidence="1 7">Multi-pass membrane protein</topology>
    </subcellularLocation>
</comment>
<dbReference type="PANTHER" id="PTHR30065:SF1">
    <property type="entry name" value="SURFACE PRESENTATION OF ANTIGENS PROTEIN SPAR"/>
    <property type="match status" value="1"/>
</dbReference>
<feature type="transmembrane region" description="Helical" evidence="7">
    <location>
        <begin position="31"/>
        <end position="49"/>
    </location>
</feature>
<name>A0AAU7X458_9HYPH</name>
<feature type="transmembrane region" description="Helical" evidence="7">
    <location>
        <begin position="125"/>
        <end position="149"/>
    </location>
</feature>
<evidence type="ECO:0000313" key="8">
    <source>
        <dbReference type="EMBL" id="XBY42919.1"/>
    </source>
</evidence>
<evidence type="ECO:0000256" key="5">
    <source>
        <dbReference type="ARBA" id="ARBA00022989"/>
    </source>
</evidence>
<organism evidence="8">
    <name type="scientific">Methyloraptor flagellatus</name>
    <dbReference type="NCBI Taxonomy" id="3162530"/>
    <lineage>
        <taxon>Bacteria</taxon>
        <taxon>Pseudomonadati</taxon>
        <taxon>Pseudomonadota</taxon>
        <taxon>Alphaproteobacteria</taxon>
        <taxon>Hyphomicrobiales</taxon>
        <taxon>Ancalomicrobiaceae</taxon>
        <taxon>Methyloraptor</taxon>
    </lineage>
</organism>
<reference evidence="8" key="1">
    <citation type="submission" date="2024-06" db="EMBL/GenBank/DDBJ databases">
        <title>Methylostella associata gen. nov., sp. nov., a novel Ancalomicrobiaceae-affiliated facultatively methylotrophic bacteria that feed on methanotrophs of the genus Methylococcus.</title>
        <authorList>
            <person name="Saltykova V."/>
            <person name="Danilova O.V."/>
            <person name="Oshkin I.Y."/>
            <person name="Belova S.E."/>
            <person name="Pimenov N.V."/>
            <person name="Dedysh S.N."/>
        </authorList>
    </citation>
    <scope>NUCLEOTIDE SEQUENCE</scope>
    <source>
        <strain evidence="8">S20</strain>
    </source>
</reference>
<accession>A0AAU7X458</accession>
<keyword evidence="6 7" id="KW-0472">Membrane</keyword>
<proteinExistence type="inferred from homology"/>
<gene>
    <name evidence="8" type="primary">sctT</name>
    <name evidence="8" type="ORF">ABS361_12440</name>
</gene>
<evidence type="ECO:0000256" key="4">
    <source>
        <dbReference type="ARBA" id="ARBA00022692"/>
    </source>
</evidence>
<dbReference type="GO" id="GO:0006605">
    <property type="term" value="P:protein targeting"/>
    <property type="evidence" value="ECO:0007669"/>
    <property type="project" value="UniProtKB-UniRule"/>
</dbReference>
<dbReference type="InterPro" id="IPR002010">
    <property type="entry name" value="T3SS_IM_R"/>
</dbReference>
<dbReference type="PANTHER" id="PTHR30065">
    <property type="entry name" value="FLAGELLAR BIOSYNTHETIC PROTEIN FLIR"/>
    <property type="match status" value="1"/>
</dbReference>
<dbReference type="GO" id="GO:0005886">
    <property type="term" value="C:plasma membrane"/>
    <property type="evidence" value="ECO:0007669"/>
    <property type="project" value="UniProtKB-SubCell"/>
</dbReference>
<keyword evidence="5 7" id="KW-1133">Transmembrane helix</keyword>
<evidence type="ECO:0000256" key="6">
    <source>
        <dbReference type="ARBA" id="ARBA00023136"/>
    </source>
</evidence>
<dbReference type="Pfam" id="PF01311">
    <property type="entry name" value="Bac_export_1"/>
    <property type="match status" value="1"/>
</dbReference>
<feature type="transmembrane region" description="Helical" evidence="7">
    <location>
        <begin position="170"/>
        <end position="199"/>
    </location>
</feature>
<sequence>MEIIGFLLTLPRIYACLVASQMLNTNAVPQMARTASVLSLAIIVVPVNIELARTFDRSAASFLAHVVKEVAIGFAIGYLIGWVQWAVQAAGGLIDNQRGAAIASSIDPLQGEEASPLGQMFSQVYLTYIFATGAFLQVVGLIYNSYVLWPATRGLPVLDEKFGEIILRMFDYAMMTAILLAAPIIAIMFVAEFALAMVSRFAPQIQVFVIAMPIKSALAIFVMVFYFQTAIPFAQKQLFGAFPKVDWFYEALRTAAARNPPPQQQQAPAPEQGRPQ</sequence>
<evidence type="ECO:0000256" key="1">
    <source>
        <dbReference type="ARBA" id="ARBA00004651"/>
    </source>
</evidence>